<feature type="domain" description="J" evidence="8">
    <location>
        <begin position="30"/>
        <end position="97"/>
    </location>
</feature>
<keyword evidence="4 7" id="KW-0472">Membrane</keyword>
<dbReference type="STRING" id="1198029.A0A1U7LT07"/>
<comment type="caution">
    <text evidence="9">The sequence shown here is derived from an EMBL/GenBank/DDBJ whole genome shotgun (WGS) entry which is preliminary data.</text>
</comment>
<dbReference type="GO" id="GO:0012505">
    <property type="term" value="C:endomembrane system"/>
    <property type="evidence" value="ECO:0007669"/>
    <property type="project" value="UniProtKB-SubCell"/>
</dbReference>
<dbReference type="SMART" id="SM00271">
    <property type="entry name" value="DnaJ"/>
    <property type="match status" value="1"/>
</dbReference>
<keyword evidence="2" id="KW-0732">Signal</keyword>
<dbReference type="PANTHER" id="PTHR44653:SF2">
    <property type="entry name" value="DNAJ HOMOLOG SUBFAMILY C MEMBER 1"/>
    <property type="match status" value="1"/>
</dbReference>
<dbReference type="SUPFAM" id="SSF46565">
    <property type="entry name" value="Chaperone J-domain"/>
    <property type="match status" value="1"/>
</dbReference>
<proteinExistence type="predicted"/>
<evidence type="ECO:0000256" key="7">
    <source>
        <dbReference type="SAM" id="Phobius"/>
    </source>
</evidence>
<dbReference type="AlphaFoldDB" id="A0A1U7LT07"/>
<dbReference type="InterPro" id="IPR052606">
    <property type="entry name" value="DnaJ_domain_protein"/>
</dbReference>
<evidence type="ECO:0000256" key="2">
    <source>
        <dbReference type="ARBA" id="ARBA00022729"/>
    </source>
</evidence>
<feature type="transmembrane region" description="Helical" evidence="7">
    <location>
        <begin position="117"/>
        <end position="136"/>
    </location>
</feature>
<name>A0A1U7LT07_NEOID</name>
<dbReference type="OMA" id="WKGTAYL"/>
<feature type="region of interest" description="Disordered" evidence="6">
    <location>
        <begin position="239"/>
        <end position="297"/>
    </location>
</feature>
<evidence type="ECO:0000256" key="3">
    <source>
        <dbReference type="ARBA" id="ARBA00022989"/>
    </source>
</evidence>
<keyword evidence="3 7" id="KW-1133">Transmembrane helix</keyword>
<dbReference type="PROSITE" id="PS50076">
    <property type="entry name" value="DNAJ_2"/>
    <property type="match status" value="1"/>
</dbReference>
<keyword evidence="1 7" id="KW-0812">Transmembrane</keyword>
<feature type="compositionally biased region" description="Basic and acidic residues" evidence="6">
    <location>
        <begin position="277"/>
        <end position="286"/>
    </location>
</feature>
<reference evidence="9 10" key="1">
    <citation type="submission" date="2016-04" db="EMBL/GenBank/DDBJ databases">
        <title>Evolutionary innovation and constraint leading to complex multicellularity in the Ascomycota.</title>
        <authorList>
            <person name="Cisse O."/>
            <person name="Nguyen A."/>
            <person name="Hewitt D.A."/>
            <person name="Jedd G."/>
            <person name="Stajich J.E."/>
        </authorList>
    </citation>
    <scope>NUCLEOTIDE SEQUENCE [LARGE SCALE GENOMIC DNA]</scope>
    <source>
        <strain evidence="9 10">DAH-3</strain>
    </source>
</reference>
<feature type="compositionally biased region" description="Basic and acidic residues" evidence="6">
    <location>
        <begin position="240"/>
        <end position="256"/>
    </location>
</feature>
<evidence type="ECO:0000256" key="4">
    <source>
        <dbReference type="ARBA" id="ARBA00023136"/>
    </source>
</evidence>
<dbReference type="Proteomes" id="UP000186594">
    <property type="component" value="Unassembled WGS sequence"/>
</dbReference>
<dbReference type="Gene3D" id="1.10.287.110">
    <property type="entry name" value="DnaJ domain"/>
    <property type="match status" value="1"/>
</dbReference>
<protein>
    <submittedName>
        <fullName evidence="9">Putative J domain-containing protein</fullName>
    </submittedName>
</protein>
<evidence type="ECO:0000256" key="5">
    <source>
        <dbReference type="ARBA" id="ARBA00037847"/>
    </source>
</evidence>
<dbReference type="CDD" id="cd06257">
    <property type="entry name" value="DnaJ"/>
    <property type="match status" value="1"/>
</dbReference>
<dbReference type="InterPro" id="IPR001623">
    <property type="entry name" value="DnaJ_domain"/>
</dbReference>
<dbReference type="InterPro" id="IPR036869">
    <property type="entry name" value="J_dom_sf"/>
</dbReference>
<dbReference type="PANTHER" id="PTHR44653">
    <property type="entry name" value="DNAJ HOMOLOG SUBFAMILY C MEMBER 1"/>
    <property type="match status" value="1"/>
</dbReference>
<evidence type="ECO:0000313" key="9">
    <source>
        <dbReference type="EMBL" id="OLL25805.1"/>
    </source>
</evidence>
<evidence type="ECO:0000313" key="10">
    <source>
        <dbReference type="Proteomes" id="UP000186594"/>
    </source>
</evidence>
<dbReference type="Pfam" id="PF00226">
    <property type="entry name" value="DnaJ"/>
    <property type="match status" value="1"/>
</dbReference>
<keyword evidence="10" id="KW-1185">Reference proteome</keyword>
<evidence type="ECO:0000256" key="6">
    <source>
        <dbReference type="SAM" id="MobiDB-lite"/>
    </source>
</evidence>
<feature type="compositionally biased region" description="Basic residues" evidence="6">
    <location>
        <begin position="287"/>
        <end position="297"/>
    </location>
</feature>
<evidence type="ECO:0000259" key="8">
    <source>
        <dbReference type="PROSITE" id="PS50076"/>
    </source>
</evidence>
<organism evidence="9 10">
    <name type="scientific">Neolecta irregularis (strain DAH-3)</name>
    <dbReference type="NCBI Taxonomy" id="1198029"/>
    <lineage>
        <taxon>Eukaryota</taxon>
        <taxon>Fungi</taxon>
        <taxon>Dikarya</taxon>
        <taxon>Ascomycota</taxon>
        <taxon>Taphrinomycotina</taxon>
        <taxon>Neolectales</taxon>
        <taxon>Neolectaceae</taxon>
        <taxon>Neolecta</taxon>
    </lineage>
</organism>
<accession>A0A1U7LT07</accession>
<gene>
    <name evidence="9" type="ORF">NEOLI_003768</name>
</gene>
<evidence type="ECO:0000256" key="1">
    <source>
        <dbReference type="ARBA" id="ARBA00022692"/>
    </source>
</evidence>
<comment type="subcellular location">
    <subcellularLocation>
        <location evidence="5">Endomembrane system</location>
        <topology evidence="5">Single-pass membrane protein</topology>
    </subcellularLocation>
</comment>
<dbReference type="EMBL" id="LXFE01000312">
    <property type="protein sequence ID" value="OLL25805.1"/>
    <property type="molecule type" value="Genomic_DNA"/>
</dbReference>
<dbReference type="PRINTS" id="PR00625">
    <property type="entry name" value="JDOMAIN"/>
</dbReference>
<sequence length="297" mass="33934">MGLPFSPDTNCIKIFDVQTTLQKLEGSNATFYSFVGAEKGPDATLDEISKAYRKKSLVLHPDKNRGNKNAHKRFEQLSIVASILRDGRLRERYDFFYKNGFPKWRGTGYYYSRFRPGLFSVLFGLGTFTSLAHYALMHLNTSQQKRHIQRYIYEAREAAWAPTKGLPPSDGSRRKVTVPDTRRTFTVGGDGLVYLVGETGDEWLLNVDDVEEPQISNVWTLRLVKRILRRVGVLKSLPQEQKHDDSDEYENKREAVVEQEQTSGEKDSNAKILDGGRVVREAERGAGGRRKQTKKRN</sequence>
<dbReference type="OrthoDB" id="413400at2759"/>